<reference evidence="8 9" key="1">
    <citation type="submission" date="2014-04" db="EMBL/GenBank/DDBJ databases">
        <authorList>
            <consortium name="DOE Joint Genome Institute"/>
            <person name="Kuo A."/>
            <person name="Kohler A."/>
            <person name="Nagy L.G."/>
            <person name="Floudas D."/>
            <person name="Copeland A."/>
            <person name="Barry K.W."/>
            <person name="Cichocki N."/>
            <person name="Veneault-Fourrey C."/>
            <person name="LaButti K."/>
            <person name="Lindquist E.A."/>
            <person name="Lipzen A."/>
            <person name="Lundell T."/>
            <person name="Morin E."/>
            <person name="Murat C."/>
            <person name="Sun H."/>
            <person name="Tunlid A."/>
            <person name="Henrissat B."/>
            <person name="Grigoriev I.V."/>
            <person name="Hibbett D.S."/>
            <person name="Martin F."/>
            <person name="Nordberg H.P."/>
            <person name="Cantor M.N."/>
            <person name="Hua S.X."/>
        </authorList>
    </citation>
    <scope>NUCLEOTIDE SEQUENCE [LARGE SCALE GENOMIC DNA]</scope>
    <source>
        <strain evidence="8 9">Foug A</strain>
    </source>
</reference>
<dbReference type="InterPro" id="IPR036688">
    <property type="entry name" value="MoeA_C_domain_IV_sf"/>
</dbReference>
<comment type="pathway">
    <text evidence="1 5">Cofactor biosynthesis; molybdopterin biosynthesis.</text>
</comment>
<dbReference type="AlphaFoldDB" id="A0A0C3DP28"/>
<reference evidence="9" key="2">
    <citation type="submission" date="2015-01" db="EMBL/GenBank/DDBJ databases">
        <title>Evolutionary Origins and Diversification of the Mycorrhizal Mutualists.</title>
        <authorList>
            <consortium name="DOE Joint Genome Institute"/>
            <consortium name="Mycorrhizal Genomics Consortium"/>
            <person name="Kohler A."/>
            <person name="Kuo A."/>
            <person name="Nagy L.G."/>
            <person name="Floudas D."/>
            <person name="Copeland A."/>
            <person name="Barry K.W."/>
            <person name="Cichocki N."/>
            <person name="Veneault-Fourrey C."/>
            <person name="LaButti K."/>
            <person name="Lindquist E.A."/>
            <person name="Lipzen A."/>
            <person name="Lundell T."/>
            <person name="Morin E."/>
            <person name="Murat C."/>
            <person name="Riley R."/>
            <person name="Ohm R."/>
            <person name="Sun H."/>
            <person name="Tunlid A."/>
            <person name="Henrissat B."/>
            <person name="Grigoriev I.V."/>
            <person name="Hibbett D.S."/>
            <person name="Martin F."/>
        </authorList>
    </citation>
    <scope>NUCLEOTIDE SEQUENCE [LARGE SCALE GENOMIC DNA]</scope>
    <source>
        <strain evidence="9">Foug A</strain>
    </source>
</reference>
<dbReference type="GO" id="GO:0006777">
    <property type="term" value="P:Mo-molybdopterin cofactor biosynthetic process"/>
    <property type="evidence" value="ECO:0007669"/>
    <property type="project" value="UniProtKB-UniRule"/>
</dbReference>
<dbReference type="Gene3D" id="2.40.340.10">
    <property type="entry name" value="MoeA, C-terminal, domain IV"/>
    <property type="match status" value="1"/>
</dbReference>
<keyword evidence="5" id="KW-0808">Transferase</keyword>
<dbReference type="GO" id="GO:0046872">
    <property type="term" value="F:metal ion binding"/>
    <property type="evidence" value="ECO:0007669"/>
    <property type="project" value="UniProtKB-UniRule"/>
</dbReference>
<dbReference type="Gene3D" id="3.90.105.10">
    <property type="entry name" value="Molybdopterin biosynthesis moea protein, domain 2"/>
    <property type="match status" value="1"/>
</dbReference>
<dbReference type="PROSITE" id="PS01079">
    <property type="entry name" value="MOCF_BIOSYNTHESIS_2"/>
    <property type="match status" value="1"/>
</dbReference>
<dbReference type="Pfam" id="PF03453">
    <property type="entry name" value="MoeA_N"/>
    <property type="match status" value="1"/>
</dbReference>
<accession>A0A0C3DP28</accession>
<keyword evidence="9" id="KW-1185">Reference proteome</keyword>
<dbReference type="Pfam" id="PF00994">
    <property type="entry name" value="MoCF_biosynth"/>
    <property type="match status" value="2"/>
</dbReference>
<evidence type="ECO:0000256" key="4">
    <source>
        <dbReference type="ARBA" id="ARBA00023150"/>
    </source>
</evidence>
<protein>
    <recommendedName>
        <fullName evidence="7">MoaB/Mog domain-containing protein</fullName>
    </recommendedName>
</protein>
<dbReference type="InterPro" id="IPR005111">
    <property type="entry name" value="MoeA_C_domain_IV"/>
</dbReference>
<comment type="similarity">
    <text evidence="2">In the N-terminal section; belongs to the MoaB/Mog family.</text>
</comment>
<dbReference type="GO" id="GO:0061598">
    <property type="term" value="F:molybdopterin adenylyltransferase activity"/>
    <property type="evidence" value="ECO:0007669"/>
    <property type="project" value="UniProtKB-UniRule"/>
</dbReference>
<organism evidence="8 9">
    <name type="scientific">Scleroderma citrinum Foug A</name>
    <dbReference type="NCBI Taxonomy" id="1036808"/>
    <lineage>
        <taxon>Eukaryota</taxon>
        <taxon>Fungi</taxon>
        <taxon>Dikarya</taxon>
        <taxon>Basidiomycota</taxon>
        <taxon>Agaricomycotina</taxon>
        <taxon>Agaricomycetes</taxon>
        <taxon>Agaricomycetidae</taxon>
        <taxon>Boletales</taxon>
        <taxon>Sclerodermatineae</taxon>
        <taxon>Sclerodermataceae</taxon>
        <taxon>Scleroderma</taxon>
    </lineage>
</organism>
<comment type="cofactor">
    <cofactor evidence="5">
        <name>Mg(2+)</name>
        <dbReference type="ChEBI" id="CHEBI:18420"/>
    </cofactor>
</comment>
<comment type="function">
    <text evidence="5">Catalyzes two steps in the biosynthesis of the molybdenum cofactor. In the first step, molybdopterin is adenylated. Subsequently, molybdate is inserted into adenylated molybdopterin and AMP is released.</text>
</comment>
<dbReference type="Proteomes" id="UP000053989">
    <property type="component" value="Unassembled WGS sequence"/>
</dbReference>
<evidence type="ECO:0000256" key="6">
    <source>
        <dbReference type="SAM" id="MobiDB-lite"/>
    </source>
</evidence>
<keyword evidence="5" id="KW-0460">Magnesium</keyword>
<evidence type="ECO:0000256" key="2">
    <source>
        <dbReference type="ARBA" id="ARBA00007589"/>
    </source>
</evidence>
<dbReference type="InterPro" id="IPR005110">
    <property type="entry name" value="MoeA_linker/N"/>
</dbReference>
<dbReference type="SUPFAM" id="SSF53218">
    <property type="entry name" value="Molybdenum cofactor biosynthesis proteins"/>
    <property type="match status" value="2"/>
</dbReference>
<keyword evidence="4 5" id="KW-0501">Molybdenum cofactor biosynthesis</keyword>
<name>A0A0C3DP28_9AGAM</name>
<keyword evidence="5" id="KW-0500">Molybdenum</keyword>
<dbReference type="SMART" id="SM00852">
    <property type="entry name" value="MoCF_biosynth"/>
    <property type="match status" value="2"/>
</dbReference>
<comment type="catalytic activity">
    <reaction evidence="5">
        <text>adenylyl-molybdopterin + molybdate = Mo-molybdopterin + AMP + H(+)</text>
        <dbReference type="Rhea" id="RHEA:35047"/>
        <dbReference type="ChEBI" id="CHEBI:15378"/>
        <dbReference type="ChEBI" id="CHEBI:36264"/>
        <dbReference type="ChEBI" id="CHEBI:62727"/>
        <dbReference type="ChEBI" id="CHEBI:71302"/>
        <dbReference type="ChEBI" id="CHEBI:456215"/>
    </reaction>
</comment>
<evidence type="ECO:0000313" key="8">
    <source>
        <dbReference type="EMBL" id="KIM57974.1"/>
    </source>
</evidence>
<proteinExistence type="inferred from homology"/>
<dbReference type="InterPro" id="IPR001453">
    <property type="entry name" value="MoaB/Mog_dom"/>
</dbReference>
<dbReference type="InParanoid" id="A0A0C3DP28"/>
<evidence type="ECO:0000256" key="3">
    <source>
        <dbReference type="ARBA" id="ARBA00008339"/>
    </source>
</evidence>
<dbReference type="InterPro" id="IPR036135">
    <property type="entry name" value="MoeA_linker/N_sf"/>
</dbReference>
<dbReference type="UniPathway" id="UPA00344"/>
<dbReference type="STRING" id="1036808.A0A0C3DP28"/>
<feature type="domain" description="MoaB/Mog" evidence="7">
    <location>
        <begin position="7"/>
        <end position="151"/>
    </location>
</feature>
<dbReference type="Gene3D" id="3.40.980.10">
    <property type="entry name" value="MoaB/Mog-like domain"/>
    <property type="match status" value="2"/>
</dbReference>
<keyword evidence="5" id="KW-0479">Metal-binding</keyword>
<dbReference type="GO" id="GO:0005829">
    <property type="term" value="C:cytosol"/>
    <property type="evidence" value="ECO:0007669"/>
    <property type="project" value="TreeGrafter"/>
</dbReference>
<feature type="region of interest" description="Disordered" evidence="6">
    <location>
        <begin position="175"/>
        <end position="203"/>
    </location>
</feature>
<dbReference type="OrthoDB" id="4349954at2759"/>
<dbReference type="SUPFAM" id="SSF63867">
    <property type="entry name" value="MoeA C-terminal domain-like"/>
    <property type="match status" value="1"/>
</dbReference>
<comment type="similarity">
    <text evidence="5">Belongs to the MoeA family.</text>
</comment>
<dbReference type="HOGENOM" id="CLU_010186_2_2_1"/>
<dbReference type="PANTHER" id="PTHR10192">
    <property type="entry name" value="MOLYBDOPTERIN BIOSYNTHESIS PROTEIN"/>
    <property type="match status" value="1"/>
</dbReference>
<dbReference type="EMBL" id="KN822093">
    <property type="protein sequence ID" value="KIM57974.1"/>
    <property type="molecule type" value="Genomic_DNA"/>
</dbReference>
<dbReference type="SUPFAM" id="SSF63882">
    <property type="entry name" value="MoeA N-terminal region -like"/>
    <property type="match status" value="1"/>
</dbReference>
<comment type="similarity">
    <text evidence="3">In the C-terminal section; belongs to the MoeA family.</text>
</comment>
<dbReference type="InterPro" id="IPR036425">
    <property type="entry name" value="MoaB/Mog-like_dom_sf"/>
</dbReference>
<dbReference type="Pfam" id="PF03454">
    <property type="entry name" value="MoeA_C"/>
    <property type="match status" value="1"/>
</dbReference>
<dbReference type="CDD" id="cd00887">
    <property type="entry name" value="MoeA"/>
    <property type="match status" value="1"/>
</dbReference>
<sequence length="644" mass="68221">MSPFSVGIITVSDSVHAGINEDKSGALIQEILCLRGFQKAASAIVPDDTDSIHGSVKELCNLKLDCIFTTGGTGFSERDRTPEAISPLLERQAPGLVHLLLSSSLKHTPLAALSRPVAGTIGKTLVVTLPGSVKAVQENLDALLSNDVLDHALDLIKGGSGEAVHAALGTRHTPAGHGQHVHDHSHHHSGCPKPRTALSHDPSASAAGRLRVSPYPLIGFKEALDIILTEIQPLVGAAKLPVTPKLAGHVLAEDVHAPQDVPSSRVTNVDGYAIRSSQPPGTYKVLTSLTHRLNDELQKSIVFRVNTGGPLPAGADSVIMVEDTELVSTTKDANGEDIEEDEVKTLVQVPPEENVRQPGSDVRKGDLVMPLGEVITSVGGEVGTLAFVGRKEVTVFRKPVVALLSTGNELLDLQSPRPISGDGWGGVWDTNRPSLQTALEGMGYEVVDLGIVADSVDTHVRAISQGLDTADILLTTGGTSMGASDLLKPVIERRFNGTIHFGRVAMKPGKPTTFASIPTKAGRKFMFALPGNPASALVTFLIFVVPALRRLGTWPENRCQLPRVRVQLQNSMPLDARVEFHRVVVRATPNGLQATTTGGQRSSRVASLCSANGLVQLPILAEGGPHKLNEGDFVQAVMIGEPLM</sequence>
<dbReference type="PANTHER" id="PTHR10192:SF5">
    <property type="entry name" value="GEPHYRIN"/>
    <property type="match status" value="1"/>
</dbReference>
<dbReference type="GO" id="GO:0005524">
    <property type="term" value="F:ATP binding"/>
    <property type="evidence" value="ECO:0007669"/>
    <property type="project" value="UniProtKB-UniRule"/>
</dbReference>
<dbReference type="CDD" id="cd00886">
    <property type="entry name" value="MogA_MoaB"/>
    <property type="match status" value="1"/>
</dbReference>
<comment type="catalytic activity">
    <reaction evidence="5">
        <text>molybdopterin + ATP + H(+) = adenylyl-molybdopterin + diphosphate</text>
        <dbReference type="Rhea" id="RHEA:31331"/>
        <dbReference type="ChEBI" id="CHEBI:15378"/>
        <dbReference type="ChEBI" id="CHEBI:30616"/>
        <dbReference type="ChEBI" id="CHEBI:33019"/>
        <dbReference type="ChEBI" id="CHEBI:58698"/>
        <dbReference type="ChEBI" id="CHEBI:62727"/>
    </reaction>
</comment>
<dbReference type="GO" id="GO:0061599">
    <property type="term" value="F:molybdopterin molybdotransferase activity"/>
    <property type="evidence" value="ECO:0007669"/>
    <property type="project" value="UniProtKB-UniRule"/>
</dbReference>
<dbReference type="InterPro" id="IPR008284">
    <property type="entry name" value="MoCF_biosynth_CS"/>
</dbReference>
<dbReference type="Gene3D" id="2.170.190.11">
    <property type="entry name" value="Molybdopterin biosynthesis moea protein, domain 3"/>
    <property type="match status" value="1"/>
</dbReference>
<dbReference type="FunFam" id="3.40.980.10:FF:000001">
    <property type="entry name" value="Molybdopterin molybdenumtransferase"/>
    <property type="match status" value="1"/>
</dbReference>
<evidence type="ECO:0000259" key="7">
    <source>
        <dbReference type="SMART" id="SM00852"/>
    </source>
</evidence>
<evidence type="ECO:0000256" key="5">
    <source>
        <dbReference type="RuleBase" id="RU365090"/>
    </source>
</evidence>
<gene>
    <name evidence="8" type="ORF">SCLCIDRAFT_1115954</name>
</gene>
<evidence type="ECO:0000256" key="1">
    <source>
        <dbReference type="ARBA" id="ARBA00005046"/>
    </source>
</evidence>
<feature type="domain" description="MoaB/Mog" evidence="7">
    <location>
        <begin position="402"/>
        <end position="550"/>
    </location>
</feature>
<dbReference type="NCBIfam" id="TIGR00177">
    <property type="entry name" value="molyb_syn"/>
    <property type="match status" value="2"/>
</dbReference>
<dbReference type="InterPro" id="IPR038987">
    <property type="entry name" value="MoeA-like"/>
</dbReference>
<evidence type="ECO:0000313" key="9">
    <source>
        <dbReference type="Proteomes" id="UP000053989"/>
    </source>
</evidence>